<feature type="domain" description="Peptidase S9 prolyl oligopeptidase catalytic" evidence="2">
    <location>
        <begin position="171"/>
        <end position="267"/>
    </location>
</feature>
<sequence length="404" mass="45624">MTSSILNDVPISERKRKKASCGKICCRLMICLLIFALILIAVIAAIILIAWFTLGSVLWDVAFAVDIKTDCDEFRGNSPSNFTINYRCPYFIQPTSQWTEKLAPYFVDSANLETVDFYSRDASWIEGGIGKAHIVATLYKQAVINETSKFIVTIHGYRVCRYRYETMLASTMLYKMGYNVLQIDLRNHGDSGVFSKIPYVTFGSFEHLDALGAVDYLQQRYPFLGNNSFGLFGTSMGGATSLVAFAKDKRFKVAFVDSPPCDVYQTIYYGAQAIAGNSLADVAMNSIRSVLPVKSPLMGFPPFYNDVKELLNGVDLSNGRKIFFMHIEDDIVVPTFNYYTCRNATMKSITANGYPETNMESFLGTVDYPFTNRTRTYCNKHLAYQFLNLDSFYSMLQKFFKANL</sequence>
<dbReference type="Gene3D" id="3.40.50.1820">
    <property type="entry name" value="alpha/beta hydrolase"/>
    <property type="match status" value="1"/>
</dbReference>
<dbReference type="InterPro" id="IPR029058">
    <property type="entry name" value="AB_hydrolase_fold"/>
</dbReference>
<evidence type="ECO:0000313" key="4">
    <source>
        <dbReference type="Proteomes" id="UP000006671"/>
    </source>
</evidence>
<name>D2VHI3_NAEGR</name>
<dbReference type="EMBL" id="GG738872">
    <property type="protein sequence ID" value="EFC43591.1"/>
    <property type="molecule type" value="Genomic_DNA"/>
</dbReference>
<dbReference type="GO" id="GO:0006508">
    <property type="term" value="P:proteolysis"/>
    <property type="evidence" value="ECO:0007669"/>
    <property type="project" value="InterPro"/>
</dbReference>
<protein>
    <submittedName>
        <fullName evidence="3">Predicted protein</fullName>
    </submittedName>
</protein>
<dbReference type="InterPro" id="IPR052920">
    <property type="entry name" value="DNA-binding_regulatory"/>
</dbReference>
<organism evidence="4">
    <name type="scientific">Naegleria gruberi</name>
    <name type="common">Amoeba</name>
    <dbReference type="NCBI Taxonomy" id="5762"/>
    <lineage>
        <taxon>Eukaryota</taxon>
        <taxon>Discoba</taxon>
        <taxon>Heterolobosea</taxon>
        <taxon>Tetramitia</taxon>
        <taxon>Eutetramitia</taxon>
        <taxon>Vahlkampfiidae</taxon>
        <taxon>Naegleria</taxon>
    </lineage>
</organism>
<dbReference type="GO" id="GO:0008236">
    <property type="term" value="F:serine-type peptidase activity"/>
    <property type="evidence" value="ECO:0007669"/>
    <property type="project" value="InterPro"/>
</dbReference>
<keyword evidence="4" id="KW-1185">Reference proteome</keyword>
<keyword evidence="1" id="KW-1133">Transmembrane helix</keyword>
<dbReference type="GeneID" id="8862186"/>
<gene>
    <name evidence="3" type="ORF">NAEGRDRAFT_68338</name>
</gene>
<feature type="transmembrane region" description="Helical" evidence="1">
    <location>
        <begin position="24"/>
        <end position="52"/>
    </location>
</feature>
<dbReference type="Pfam" id="PF00326">
    <property type="entry name" value="Peptidase_S9"/>
    <property type="match status" value="1"/>
</dbReference>
<keyword evidence="1" id="KW-0472">Membrane</keyword>
<dbReference type="Proteomes" id="UP000006671">
    <property type="component" value="Unassembled WGS sequence"/>
</dbReference>
<dbReference type="RefSeq" id="XP_002676335.1">
    <property type="nucleotide sequence ID" value="XM_002676289.1"/>
</dbReference>
<dbReference type="InParanoid" id="D2VHI3"/>
<evidence type="ECO:0000256" key="1">
    <source>
        <dbReference type="SAM" id="Phobius"/>
    </source>
</evidence>
<proteinExistence type="predicted"/>
<dbReference type="PANTHER" id="PTHR43358">
    <property type="entry name" value="ALPHA/BETA-HYDROLASE"/>
    <property type="match status" value="1"/>
</dbReference>
<accession>D2VHI3</accession>
<evidence type="ECO:0000259" key="2">
    <source>
        <dbReference type="Pfam" id="PF00326"/>
    </source>
</evidence>
<keyword evidence="1" id="KW-0812">Transmembrane</keyword>
<dbReference type="OMA" id="FTINYRC"/>
<reference evidence="3 4" key="1">
    <citation type="journal article" date="2010" name="Cell">
        <title>The genome of Naegleria gruberi illuminates early eukaryotic versatility.</title>
        <authorList>
            <person name="Fritz-Laylin L.K."/>
            <person name="Prochnik S.E."/>
            <person name="Ginger M.L."/>
            <person name="Dacks J.B."/>
            <person name="Carpenter M.L."/>
            <person name="Field M.C."/>
            <person name="Kuo A."/>
            <person name="Paredez A."/>
            <person name="Chapman J."/>
            <person name="Pham J."/>
            <person name="Shu S."/>
            <person name="Neupane R."/>
            <person name="Cipriano M."/>
            <person name="Mancuso J."/>
            <person name="Tu H."/>
            <person name="Salamov A."/>
            <person name="Lindquist E."/>
            <person name="Shapiro H."/>
            <person name="Lucas S."/>
            <person name="Grigoriev I.V."/>
            <person name="Cande W.Z."/>
            <person name="Fulton C."/>
            <person name="Rokhsar D.S."/>
            <person name="Dawson S.C."/>
        </authorList>
    </citation>
    <scope>NUCLEOTIDE SEQUENCE [LARGE SCALE GENOMIC DNA]</scope>
    <source>
        <strain evidence="3 4">NEG-M</strain>
    </source>
</reference>
<dbReference type="SUPFAM" id="SSF53474">
    <property type="entry name" value="alpha/beta-Hydrolases"/>
    <property type="match status" value="1"/>
</dbReference>
<dbReference type="InterPro" id="IPR001375">
    <property type="entry name" value="Peptidase_S9_cat"/>
</dbReference>
<dbReference type="OrthoDB" id="2498029at2759"/>
<dbReference type="AlphaFoldDB" id="D2VHI3"/>
<dbReference type="VEuPathDB" id="AmoebaDB:NAEGRDRAFT_68338"/>
<dbReference type="KEGG" id="ngr:NAEGRDRAFT_68338"/>
<dbReference type="PANTHER" id="PTHR43358:SF4">
    <property type="entry name" value="ALPHA_BETA HYDROLASE FOLD-1 DOMAIN-CONTAINING PROTEIN"/>
    <property type="match status" value="1"/>
</dbReference>
<evidence type="ECO:0000313" key="3">
    <source>
        <dbReference type="EMBL" id="EFC43591.1"/>
    </source>
</evidence>